<protein>
    <recommendedName>
        <fullName evidence="5">Glycosyl transferase</fullName>
    </recommendedName>
</protein>
<dbReference type="Pfam" id="PF03808">
    <property type="entry name" value="Glyco_tran_WecG"/>
    <property type="match status" value="1"/>
</dbReference>
<keyword evidence="4" id="KW-1185">Reference proteome</keyword>
<dbReference type="GO" id="GO:0016758">
    <property type="term" value="F:hexosyltransferase activity"/>
    <property type="evidence" value="ECO:0007669"/>
    <property type="project" value="TreeGrafter"/>
</dbReference>
<dbReference type="eggNOG" id="COG1922">
    <property type="taxonomic scope" value="Bacteria"/>
</dbReference>
<organism evidence="3 4">
    <name type="scientific">Spirochaeta lutea</name>
    <dbReference type="NCBI Taxonomy" id="1480694"/>
    <lineage>
        <taxon>Bacteria</taxon>
        <taxon>Pseudomonadati</taxon>
        <taxon>Spirochaetota</taxon>
        <taxon>Spirochaetia</taxon>
        <taxon>Spirochaetales</taxon>
        <taxon>Spirochaetaceae</taxon>
        <taxon>Spirochaeta</taxon>
    </lineage>
</organism>
<keyword evidence="1" id="KW-0328">Glycosyltransferase</keyword>
<dbReference type="EMBL" id="JNUP01000064">
    <property type="protein sequence ID" value="KGE71834.1"/>
    <property type="molecule type" value="Genomic_DNA"/>
</dbReference>
<dbReference type="InterPro" id="IPR004629">
    <property type="entry name" value="WecG_TagA_CpsF"/>
</dbReference>
<dbReference type="PANTHER" id="PTHR34136:SF1">
    <property type="entry name" value="UDP-N-ACETYL-D-MANNOSAMINURONIC ACID TRANSFERASE"/>
    <property type="match status" value="1"/>
</dbReference>
<evidence type="ECO:0000313" key="3">
    <source>
        <dbReference type="EMBL" id="KGE71834.1"/>
    </source>
</evidence>
<evidence type="ECO:0000256" key="1">
    <source>
        <dbReference type="ARBA" id="ARBA00022676"/>
    </source>
</evidence>
<dbReference type="PANTHER" id="PTHR34136">
    <property type="match status" value="1"/>
</dbReference>
<dbReference type="AlphaFoldDB" id="A0A098QVZ9"/>
<comment type="caution">
    <text evidence="3">The sequence shown here is derived from an EMBL/GenBank/DDBJ whole genome shotgun (WGS) entry which is preliminary data.</text>
</comment>
<name>A0A098QVZ9_9SPIO</name>
<reference evidence="3 4" key="1">
    <citation type="submission" date="2014-05" db="EMBL/GenBank/DDBJ databases">
        <title>De novo Genome Sequence of Spirocheata sp.</title>
        <authorList>
            <person name="Shivani Y."/>
            <person name="Subhash Y."/>
            <person name="Tushar L."/>
            <person name="Sasikala C."/>
            <person name="Ramana C.V."/>
        </authorList>
    </citation>
    <scope>NUCLEOTIDE SEQUENCE [LARGE SCALE GENOMIC DNA]</scope>
    <source>
        <strain evidence="3 4">JC230</strain>
    </source>
</reference>
<evidence type="ECO:0000256" key="2">
    <source>
        <dbReference type="ARBA" id="ARBA00022679"/>
    </source>
</evidence>
<dbReference type="STRING" id="1480694.DC28_08345"/>
<accession>A0A098QVZ9</accession>
<evidence type="ECO:0000313" key="4">
    <source>
        <dbReference type="Proteomes" id="UP000029692"/>
    </source>
</evidence>
<keyword evidence="2" id="KW-0808">Transferase</keyword>
<dbReference type="Proteomes" id="UP000029692">
    <property type="component" value="Unassembled WGS sequence"/>
</dbReference>
<evidence type="ECO:0008006" key="5">
    <source>
        <dbReference type="Google" id="ProtNLM"/>
    </source>
</evidence>
<proteinExistence type="predicted"/>
<sequence>MTRTRILGIPVDCVLQEDFHAVLDRLMDSQEPAQIVFLRTRDLLRARRDRSYRKTLEAASLVLPVSKEITRGLHALGRPMPARYYPFDAIISVLGWLERRRGTLYLLGGSSTAISQIESNLRQTFPGARIVGRFMGRYSREMETNICMAIRKASPNLLLVGDGPRGENKWLYRRRTRLNSGIQIYSREFFNMTLGTTPRVSRISFRNGREFLREWYRNPLLVFTGIHLPWFRFLVLMERVFRRR</sequence>
<gene>
    <name evidence="3" type="ORF">DC28_08345</name>
</gene>